<dbReference type="InterPro" id="IPR036866">
    <property type="entry name" value="RibonucZ/Hydroxyglut_hydro"/>
</dbReference>
<dbReference type="PANTHER" id="PTHR13754:SF13">
    <property type="entry name" value="METALLO-BETA-LACTAMASE SUPERFAMILY PROTEIN (AFU_ORTHOLOGUE AFUA_3G07630)"/>
    <property type="match status" value="1"/>
</dbReference>
<keyword evidence="3" id="KW-1185">Reference proteome</keyword>
<dbReference type="Gene3D" id="3.60.15.10">
    <property type="entry name" value="Ribonuclease Z/Hydroxyacylglutathione hydrolase-like"/>
    <property type="match status" value="1"/>
</dbReference>
<sequence>MYTVTEVYNNIPFDPALRTAKGFSCHIKEADLLFDTGGDPAILSANLQTLGIDPARIRTLVLSHDHWDHVGGLQAVLGQNPDLTVCILDTFSEKTKTAAAEGGRTEIIEGWQELAPGLFSTGPCGDNPPEQALALRTERGYLIITGCAHPHISEIIGTVARHGQIMGAIGGFHSVSEEDLDALKKLAYLSPSHCTEGIETIREKNSGAFNQGGAGRQHQFS</sequence>
<accession>A0A8A3S7D4</accession>
<feature type="domain" description="Metallo-beta-lactamase" evidence="1">
    <location>
        <begin position="31"/>
        <end position="189"/>
    </location>
</feature>
<reference evidence="2" key="2">
    <citation type="submission" date="2019-02" db="EMBL/GenBank/DDBJ databases">
        <authorList>
            <person name="Chen S.-C."/>
            <person name="Chien H.-H."/>
            <person name="Lai M.-C."/>
        </authorList>
    </citation>
    <scope>NUCLEOTIDE SEQUENCE</scope>
    <source>
        <strain evidence="2">N2F9704</strain>
    </source>
</reference>
<gene>
    <name evidence="2" type="ORF">RJ40_09775</name>
</gene>
<evidence type="ECO:0000313" key="2">
    <source>
        <dbReference type="EMBL" id="QSZ67769.1"/>
    </source>
</evidence>
<dbReference type="InterPro" id="IPR052926">
    <property type="entry name" value="Metallo-beta-lactamase_dom"/>
</dbReference>
<dbReference type="InterPro" id="IPR041712">
    <property type="entry name" value="DHPS-like_MBL-fold"/>
</dbReference>
<evidence type="ECO:0000259" key="1">
    <source>
        <dbReference type="Pfam" id="PF00753"/>
    </source>
</evidence>
<dbReference type="SUPFAM" id="SSF56281">
    <property type="entry name" value="Metallo-hydrolase/oxidoreductase"/>
    <property type="match status" value="1"/>
</dbReference>
<organism evidence="2 3">
    <name type="scientific">Methanofollis aquaemaris</name>
    <dbReference type="NCBI Taxonomy" id="126734"/>
    <lineage>
        <taxon>Archaea</taxon>
        <taxon>Methanobacteriati</taxon>
        <taxon>Methanobacteriota</taxon>
        <taxon>Stenosarchaea group</taxon>
        <taxon>Methanomicrobia</taxon>
        <taxon>Methanomicrobiales</taxon>
        <taxon>Methanomicrobiaceae</taxon>
        <taxon>Methanofollis</taxon>
    </lineage>
</organism>
<dbReference type="PANTHER" id="PTHR13754">
    <property type="entry name" value="METALLO-BETA-LACTAMASE SUPERFAMILY PROTEIN"/>
    <property type="match status" value="1"/>
</dbReference>
<dbReference type="CDD" id="cd07713">
    <property type="entry name" value="DHPS-like_MBL-fold"/>
    <property type="match status" value="1"/>
</dbReference>
<dbReference type="GO" id="GO:0016740">
    <property type="term" value="F:transferase activity"/>
    <property type="evidence" value="ECO:0007669"/>
    <property type="project" value="TreeGrafter"/>
</dbReference>
<protein>
    <submittedName>
        <fullName evidence="2">MBL fold metallo-hydrolase</fullName>
    </submittedName>
</protein>
<reference evidence="2" key="1">
    <citation type="journal article" date="2001" name="Int. J. Syst. Evol. Microbiol.">
        <title>Methanofollis aquaemaris sp. nov., a methanogen isolated from an aquaculture fish pond.</title>
        <authorList>
            <person name="Lai M.C."/>
            <person name="Chen S.C."/>
        </authorList>
    </citation>
    <scope>NUCLEOTIDE SEQUENCE</scope>
    <source>
        <strain evidence="2">N2F9704</strain>
    </source>
</reference>
<dbReference type="EMBL" id="CP036172">
    <property type="protein sequence ID" value="QSZ67769.1"/>
    <property type="molecule type" value="Genomic_DNA"/>
</dbReference>
<dbReference type="GeneID" id="76424660"/>
<evidence type="ECO:0000313" key="3">
    <source>
        <dbReference type="Proteomes" id="UP001042704"/>
    </source>
</evidence>
<dbReference type="Proteomes" id="UP001042704">
    <property type="component" value="Chromosome"/>
</dbReference>
<dbReference type="Pfam" id="PF00753">
    <property type="entry name" value="Lactamase_B"/>
    <property type="match status" value="1"/>
</dbReference>
<name>A0A8A3S7D4_9EURY</name>
<dbReference type="AlphaFoldDB" id="A0A8A3S7D4"/>
<dbReference type="InterPro" id="IPR001279">
    <property type="entry name" value="Metallo-B-lactamas"/>
</dbReference>
<dbReference type="RefSeq" id="WP_265580683.1">
    <property type="nucleotide sequence ID" value="NZ_CP036172.1"/>
</dbReference>
<proteinExistence type="predicted"/>
<dbReference type="KEGG" id="maqe:RJ40_09775"/>